<gene>
    <name evidence="3" type="ORF">ANIA_03475</name>
</gene>
<dbReference type="Pfam" id="PF06985">
    <property type="entry name" value="HET"/>
    <property type="match status" value="1"/>
</dbReference>
<organism evidence="3 4">
    <name type="scientific">Emericella nidulans (strain FGSC A4 / ATCC 38163 / CBS 112.46 / NRRL 194 / M139)</name>
    <name type="common">Aspergillus nidulans</name>
    <dbReference type="NCBI Taxonomy" id="227321"/>
    <lineage>
        <taxon>Eukaryota</taxon>
        <taxon>Fungi</taxon>
        <taxon>Dikarya</taxon>
        <taxon>Ascomycota</taxon>
        <taxon>Pezizomycotina</taxon>
        <taxon>Eurotiomycetes</taxon>
        <taxon>Eurotiomycetidae</taxon>
        <taxon>Eurotiales</taxon>
        <taxon>Aspergillaceae</taxon>
        <taxon>Aspergillus</taxon>
        <taxon>Aspergillus subgen. Nidulantes</taxon>
    </lineage>
</organism>
<evidence type="ECO:0000313" key="4">
    <source>
        <dbReference type="Proteomes" id="UP000000560"/>
    </source>
</evidence>
<dbReference type="PANTHER" id="PTHR24148:SF64">
    <property type="entry name" value="HETEROKARYON INCOMPATIBILITY DOMAIN-CONTAINING PROTEIN"/>
    <property type="match status" value="1"/>
</dbReference>
<dbReference type="RefSeq" id="XP_661079.1">
    <property type="nucleotide sequence ID" value="XM_655987.1"/>
</dbReference>
<evidence type="ECO:0000259" key="2">
    <source>
        <dbReference type="Pfam" id="PF06985"/>
    </source>
</evidence>
<proteinExistence type="predicted"/>
<dbReference type="OMA" id="YLWADCV"/>
<dbReference type="InterPro" id="IPR010730">
    <property type="entry name" value="HET"/>
</dbReference>
<sequence>MAAVLPLRVIHRKVKQFTEGNAEPRRVTKFAVKDPRELAVQRFDIVSYRWGERTEPWSCAEPSENWGGLPGVTWRIKVSKAKMKELLRLMEEADIEFLWADCVCIDQENEAEKSAEVGRMYEYYKSANRCHIIINMDDVMDPLNIHKNETGAQNEEQEEGLENNCENSPGSTTRHNSVWNPQAIVNDLKLLDHIFYHTAAAAVATDTFLSENVIEQLSAWERAPWLFQISKVAVRAAAVEPGIVNCQFDTWMDLAIDASDKAVKLSGWIEAGRVFKTSGISGILQVIEEDKYWLSFLRTQVQGISSARTDIIAGGPHWWQENHKGICNIFSAISILPRTCEERADIYRGLLGAGGSEELEAIAFAFFRQLSLRTDRAWTRLAISSGRRGKWDWIPMVSNPSHITTTDIFAGVVDLGSLTPDGRVRTRGVTGLQGTPRPYVRFQPQREAKSSGFKIVFRGCNAGKNVKTSTFESERIPLNTKMQDVAEDETGRILVQISTIIGALLDPTDDVIKYRQRLLTKLQPRWRVTDPNAKPVRWFDRCVSGTPWEDPEFEYIRAHNHSMSYRMPAVYACQSRLCNESTEDISCEIRVNCGCTIVAPFYFALEAIIAVHGSFLGETSVDLDKNNRIILQDGVGLIQPGDVGKGFHIVAFEGDIDAHREYAVSCRKTKKGKRVQNTVSWPRGRAIVRDEFHHAATDIMKDYGYIQTGAYSQEDSYLQSGGSGNLLLCRNNPLDDYRIVGVCIDNFIKNSKGERTVVIY</sequence>
<reference evidence="4" key="1">
    <citation type="journal article" date="2005" name="Nature">
        <title>Sequencing of Aspergillus nidulans and comparative analysis with A. fumigatus and A. oryzae.</title>
        <authorList>
            <person name="Galagan J.E."/>
            <person name="Calvo S.E."/>
            <person name="Cuomo C."/>
            <person name="Ma L.J."/>
            <person name="Wortman J.R."/>
            <person name="Batzoglou S."/>
            <person name="Lee S.I."/>
            <person name="Basturkmen M."/>
            <person name="Spevak C.C."/>
            <person name="Clutterbuck J."/>
            <person name="Kapitonov V."/>
            <person name="Jurka J."/>
            <person name="Scazzocchio C."/>
            <person name="Farman M."/>
            <person name="Butler J."/>
            <person name="Purcell S."/>
            <person name="Harris S."/>
            <person name="Braus G.H."/>
            <person name="Draht O."/>
            <person name="Busch S."/>
            <person name="D'Enfert C."/>
            <person name="Bouchier C."/>
            <person name="Goldman G.H."/>
            <person name="Bell-Pedersen D."/>
            <person name="Griffiths-Jones S."/>
            <person name="Doonan J.H."/>
            <person name="Yu J."/>
            <person name="Vienken K."/>
            <person name="Pain A."/>
            <person name="Freitag M."/>
            <person name="Selker E.U."/>
            <person name="Archer D.B."/>
            <person name="Penalva M.A."/>
            <person name="Oakley B.R."/>
            <person name="Momany M."/>
            <person name="Tanaka T."/>
            <person name="Kumagai T."/>
            <person name="Asai K."/>
            <person name="Machida M."/>
            <person name="Nierman W.C."/>
            <person name="Denning D.W."/>
            <person name="Caddick M."/>
            <person name="Hynes M."/>
            <person name="Paoletti M."/>
            <person name="Fischer R."/>
            <person name="Miller B."/>
            <person name="Dyer P."/>
            <person name="Sachs M.S."/>
            <person name="Osmani S.A."/>
            <person name="Birren B.W."/>
        </authorList>
    </citation>
    <scope>NUCLEOTIDE SEQUENCE [LARGE SCALE GENOMIC DNA]</scope>
    <source>
        <strain evidence="4">FGSC A4 / ATCC 38163 / CBS 112.46 / NRRL 194 / M139</strain>
    </source>
</reference>
<dbReference type="InParanoid" id="Q5B7K5"/>
<dbReference type="OrthoDB" id="2157530at2759"/>
<dbReference type="AlphaFoldDB" id="Q5B7K5"/>
<dbReference type="PANTHER" id="PTHR24148">
    <property type="entry name" value="ANKYRIN REPEAT DOMAIN-CONTAINING PROTEIN 39 HOMOLOG-RELATED"/>
    <property type="match status" value="1"/>
</dbReference>
<feature type="region of interest" description="Disordered" evidence="1">
    <location>
        <begin position="151"/>
        <end position="176"/>
    </location>
</feature>
<accession>Q5B7K5</accession>
<dbReference type="InterPro" id="IPR052895">
    <property type="entry name" value="HetReg/Transcr_Mod"/>
</dbReference>
<dbReference type="STRING" id="227321.Q5B7K5"/>
<feature type="domain" description="Heterokaryon incompatibility" evidence="2">
    <location>
        <begin position="44"/>
        <end position="158"/>
    </location>
</feature>
<dbReference type="KEGG" id="ani:ANIA_03475"/>
<name>Q5B7K5_EMENI</name>
<protein>
    <recommendedName>
        <fullName evidence="2">Heterokaryon incompatibility domain-containing protein</fullName>
    </recommendedName>
</protein>
<dbReference type="EMBL" id="BN001302">
    <property type="protein sequence ID" value="CBF76078.1"/>
    <property type="molecule type" value="Genomic_DNA"/>
</dbReference>
<evidence type="ECO:0000256" key="1">
    <source>
        <dbReference type="SAM" id="MobiDB-lite"/>
    </source>
</evidence>
<dbReference type="HOGENOM" id="CLU_336173_0_0_1"/>
<keyword evidence="4" id="KW-1185">Reference proteome</keyword>
<reference evidence="4" key="2">
    <citation type="journal article" date="2009" name="Fungal Genet. Biol.">
        <title>The 2008 update of the Aspergillus nidulans genome annotation: a community effort.</title>
        <authorList>
            <person name="Wortman J.R."/>
            <person name="Gilsenan J.M."/>
            <person name="Joardar V."/>
            <person name="Deegan J."/>
            <person name="Clutterbuck J."/>
            <person name="Andersen M.R."/>
            <person name="Archer D."/>
            <person name="Bencina M."/>
            <person name="Braus G."/>
            <person name="Coutinho P."/>
            <person name="von Dohren H."/>
            <person name="Doonan J."/>
            <person name="Driessen A.J."/>
            <person name="Durek P."/>
            <person name="Espeso E."/>
            <person name="Fekete E."/>
            <person name="Flipphi M."/>
            <person name="Estrada C.G."/>
            <person name="Geysens S."/>
            <person name="Goldman G."/>
            <person name="de Groot P.W."/>
            <person name="Hansen K."/>
            <person name="Harris S.D."/>
            <person name="Heinekamp T."/>
            <person name="Helmstaedt K."/>
            <person name="Henrissat B."/>
            <person name="Hofmann G."/>
            <person name="Homan T."/>
            <person name="Horio T."/>
            <person name="Horiuchi H."/>
            <person name="James S."/>
            <person name="Jones M."/>
            <person name="Karaffa L."/>
            <person name="Karanyi Z."/>
            <person name="Kato M."/>
            <person name="Keller N."/>
            <person name="Kelly D.E."/>
            <person name="Kiel J.A."/>
            <person name="Kim J.M."/>
            <person name="van der Klei I.J."/>
            <person name="Klis F.M."/>
            <person name="Kovalchuk A."/>
            <person name="Krasevec N."/>
            <person name="Kubicek C.P."/>
            <person name="Liu B."/>
            <person name="Maccabe A."/>
            <person name="Meyer V."/>
            <person name="Mirabito P."/>
            <person name="Miskei M."/>
            <person name="Mos M."/>
            <person name="Mullins J."/>
            <person name="Nelson D.R."/>
            <person name="Nielsen J."/>
            <person name="Oakley B.R."/>
            <person name="Osmani S.A."/>
            <person name="Pakula T."/>
            <person name="Paszewski A."/>
            <person name="Paulsen I."/>
            <person name="Pilsyk S."/>
            <person name="Pocsi I."/>
            <person name="Punt P.J."/>
            <person name="Ram A.F."/>
            <person name="Ren Q."/>
            <person name="Robellet X."/>
            <person name="Robson G."/>
            <person name="Seiboth B."/>
            <person name="van Solingen P."/>
            <person name="Specht T."/>
            <person name="Sun J."/>
            <person name="Taheri-Talesh N."/>
            <person name="Takeshita N."/>
            <person name="Ussery D."/>
            <person name="vanKuyk P.A."/>
            <person name="Visser H."/>
            <person name="van de Vondervoort P.J."/>
            <person name="de Vries R.P."/>
            <person name="Walton J."/>
            <person name="Xiang X."/>
            <person name="Xiong Y."/>
            <person name="Zeng A.P."/>
            <person name="Brandt B.W."/>
            <person name="Cornell M.J."/>
            <person name="van den Hondel C.A."/>
            <person name="Visser J."/>
            <person name="Oliver S.G."/>
            <person name="Turner G."/>
        </authorList>
    </citation>
    <scope>GENOME REANNOTATION</scope>
    <source>
        <strain evidence="4">FGSC A4 / ATCC 38163 / CBS 112.46 / NRRL 194 / M139</strain>
    </source>
</reference>
<evidence type="ECO:0000313" key="3">
    <source>
        <dbReference type="EMBL" id="CBF76078.1"/>
    </source>
</evidence>
<dbReference type="GeneID" id="2872893"/>
<accession>C8V566</accession>
<dbReference type="Proteomes" id="UP000000560">
    <property type="component" value="Chromosome II"/>
</dbReference>
<dbReference type="eggNOG" id="ENOG502SIYG">
    <property type="taxonomic scope" value="Eukaryota"/>
</dbReference>